<dbReference type="Gene3D" id="3.10.450.50">
    <property type="match status" value="1"/>
</dbReference>
<dbReference type="InterPro" id="IPR032710">
    <property type="entry name" value="NTF2-like_dom_sf"/>
</dbReference>
<evidence type="ECO:0000259" key="2">
    <source>
        <dbReference type="Pfam" id="PF12680"/>
    </source>
</evidence>
<gene>
    <name evidence="3" type="ORF">ACFSGX_12105</name>
</gene>
<feature type="chain" id="PRO_5045064621" evidence="1">
    <location>
        <begin position="36"/>
        <end position="170"/>
    </location>
</feature>
<dbReference type="PANTHER" id="PTHR41252">
    <property type="entry name" value="BLR2505 PROTEIN"/>
    <property type="match status" value="1"/>
</dbReference>
<dbReference type="RefSeq" id="WP_380930238.1">
    <property type="nucleotide sequence ID" value="NZ_JBHUGS010000003.1"/>
</dbReference>
<dbReference type="Proteomes" id="UP001597400">
    <property type="component" value="Unassembled WGS sequence"/>
</dbReference>
<name>A0ABW4TYE7_9SPHN</name>
<evidence type="ECO:0000313" key="4">
    <source>
        <dbReference type="Proteomes" id="UP001597400"/>
    </source>
</evidence>
<comment type="caution">
    <text evidence="3">The sequence shown here is derived from an EMBL/GenBank/DDBJ whole genome shotgun (WGS) entry which is preliminary data.</text>
</comment>
<evidence type="ECO:0000313" key="3">
    <source>
        <dbReference type="EMBL" id="MFD1951508.1"/>
    </source>
</evidence>
<sequence length="170" mass="18539">MTRAPRSSTPSAARVAFGVAAASLGLLAFGASANARIAAQNKTDVINKFEAWKAGTGTPFELLADDASWTIEGRSVVSRTYPTKEDFLTQVIRPFNARMSVGIKPDVRSVTAEDDRVVILFDARGTTTDGTPYFNSYAWFFRMEAGQVIEANAFFDAVAFNDLWSRITPV</sequence>
<organism evidence="3 4">
    <name type="scientific">Sphingomonas arantia</name>
    <dbReference type="NCBI Taxonomy" id="1460676"/>
    <lineage>
        <taxon>Bacteria</taxon>
        <taxon>Pseudomonadati</taxon>
        <taxon>Pseudomonadota</taxon>
        <taxon>Alphaproteobacteria</taxon>
        <taxon>Sphingomonadales</taxon>
        <taxon>Sphingomonadaceae</taxon>
        <taxon>Sphingomonas</taxon>
    </lineage>
</organism>
<dbReference type="PANTHER" id="PTHR41252:SF1">
    <property type="entry name" value="BLR2505 PROTEIN"/>
    <property type="match status" value="1"/>
</dbReference>
<dbReference type="SUPFAM" id="SSF54427">
    <property type="entry name" value="NTF2-like"/>
    <property type="match status" value="1"/>
</dbReference>
<accession>A0ABW4TYE7</accession>
<dbReference type="InterPro" id="IPR037401">
    <property type="entry name" value="SnoaL-like"/>
</dbReference>
<protein>
    <submittedName>
        <fullName evidence="3">Nuclear transport factor 2 family protein</fullName>
    </submittedName>
</protein>
<dbReference type="Pfam" id="PF12680">
    <property type="entry name" value="SnoaL_2"/>
    <property type="match status" value="1"/>
</dbReference>
<keyword evidence="1" id="KW-0732">Signal</keyword>
<evidence type="ECO:0000256" key="1">
    <source>
        <dbReference type="SAM" id="SignalP"/>
    </source>
</evidence>
<reference evidence="4" key="1">
    <citation type="journal article" date="2019" name="Int. J. Syst. Evol. Microbiol.">
        <title>The Global Catalogue of Microorganisms (GCM) 10K type strain sequencing project: providing services to taxonomists for standard genome sequencing and annotation.</title>
        <authorList>
            <consortium name="The Broad Institute Genomics Platform"/>
            <consortium name="The Broad Institute Genome Sequencing Center for Infectious Disease"/>
            <person name="Wu L."/>
            <person name="Ma J."/>
        </authorList>
    </citation>
    <scope>NUCLEOTIDE SEQUENCE [LARGE SCALE GENOMIC DNA]</scope>
    <source>
        <strain evidence="4">CGMCC 1.12702</strain>
    </source>
</reference>
<dbReference type="EMBL" id="JBHUGS010000003">
    <property type="protein sequence ID" value="MFD1951508.1"/>
    <property type="molecule type" value="Genomic_DNA"/>
</dbReference>
<feature type="domain" description="SnoaL-like" evidence="2">
    <location>
        <begin position="50"/>
        <end position="150"/>
    </location>
</feature>
<proteinExistence type="predicted"/>
<feature type="signal peptide" evidence="1">
    <location>
        <begin position="1"/>
        <end position="35"/>
    </location>
</feature>
<keyword evidence="4" id="KW-1185">Reference proteome</keyword>